<comment type="subcellular location">
    <subcellularLocation>
        <location evidence="1 7">Cell membrane</location>
        <topology evidence="1 7">Multi-pass membrane protein</topology>
    </subcellularLocation>
</comment>
<evidence type="ECO:0000256" key="1">
    <source>
        <dbReference type="ARBA" id="ARBA00004651"/>
    </source>
</evidence>
<feature type="transmembrane region" description="Helical" evidence="7">
    <location>
        <begin position="136"/>
        <end position="162"/>
    </location>
</feature>
<dbReference type="CDD" id="cd06261">
    <property type="entry name" value="TM_PBP2"/>
    <property type="match status" value="1"/>
</dbReference>
<evidence type="ECO:0000256" key="7">
    <source>
        <dbReference type="RuleBase" id="RU363032"/>
    </source>
</evidence>
<dbReference type="Pfam" id="PF00528">
    <property type="entry name" value="BPD_transp_1"/>
    <property type="match status" value="1"/>
</dbReference>
<feature type="domain" description="ABC transmembrane type-1" evidence="8">
    <location>
        <begin position="101"/>
        <end position="317"/>
    </location>
</feature>
<dbReference type="PANTHER" id="PTHR30465:SF43">
    <property type="entry name" value="OLIGOPEPTIDE ABC TRANSPORTER, PERMEASE PROTEIN"/>
    <property type="match status" value="1"/>
</dbReference>
<dbReference type="GO" id="GO:0005886">
    <property type="term" value="C:plasma membrane"/>
    <property type="evidence" value="ECO:0007669"/>
    <property type="project" value="UniProtKB-SubCell"/>
</dbReference>
<evidence type="ECO:0000259" key="8">
    <source>
        <dbReference type="PROSITE" id="PS50928"/>
    </source>
</evidence>
<evidence type="ECO:0000313" key="10">
    <source>
        <dbReference type="Proteomes" id="UP000279422"/>
    </source>
</evidence>
<feature type="transmembrane region" description="Helical" evidence="7">
    <location>
        <begin position="101"/>
        <end position="124"/>
    </location>
</feature>
<gene>
    <name evidence="9" type="ORF">DRJ00_04055</name>
</gene>
<dbReference type="PROSITE" id="PS50928">
    <property type="entry name" value="ABC_TM1"/>
    <property type="match status" value="1"/>
</dbReference>
<dbReference type="InterPro" id="IPR000515">
    <property type="entry name" value="MetI-like"/>
</dbReference>
<evidence type="ECO:0000256" key="4">
    <source>
        <dbReference type="ARBA" id="ARBA00022692"/>
    </source>
</evidence>
<organism evidence="9 10">
    <name type="scientific">Aerophobetes bacterium</name>
    <dbReference type="NCBI Taxonomy" id="2030807"/>
    <lineage>
        <taxon>Bacteria</taxon>
        <taxon>Candidatus Aerophobota</taxon>
    </lineage>
</organism>
<reference evidence="9 10" key="1">
    <citation type="submission" date="2018-06" db="EMBL/GenBank/DDBJ databases">
        <title>Extensive metabolic versatility and redundancy in microbially diverse, dynamic hydrothermal sediments.</title>
        <authorList>
            <person name="Dombrowski N."/>
            <person name="Teske A."/>
            <person name="Baker B.J."/>
        </authorList>
    </citation>
    <scope>NUCLEOTIDE SEQUENCE [LARGE SCALE GENOMIC DNA]</scope>
    <source>
        <strain evidence="9">B47_G16</strain>
    </source>
</reference>
<comment type="caution">
    <text evidence="9">The sequence shown here is derived from an EMBL/GenBank/DDBJ whole genome shotgun (WGS) entry which is preliminary data.</text>
</comment>
<feature type="transmembrane region" description="Helical" evidence="7">
    <location>
        <begin position="247"/>
        <end position="274"/>
    </location>
</feature>
<evidence type="ECO:0000256" key="3">
    <source>
        <dbReference type="ARBA" id="ARBA00022475"/>
    </source>
</evidence>
<keyword evidence="2 7" id="KW-0813">Transport</keyword>
<keyword evidence="4 7" id="KW-0812">Transmembrane</keyword>
<feature type="transmembrane region" description="Helical" evidence="7">
    <location>
        <begin position="294"/>
        <end position="320"/>
    </location>
</feature>
<proteinExistence type="inferred from homology"/>
<dbReference type="InterPro" id="IPR045621">
    <property type="entry name" value="BPD_transp_1_N"/>
</dbReference>
<dbReference type="EMBL" id="QMPZ01000043">
    <property type="protein sequence ID" value="RLE09486.1"/>
    <property type="molecule type" value="Genomic_DNA"/>
</dbReference>
<dbReference type="GO" id="GO:0055085">
    <property type="term" value="P:transmembrane transport"/>
    <property type="evidence" value="ECO:0007669"/>
    <property type="project" value="InterPro"/>
</dbReference>
<dbReference type="InterPro" id="IPR035906">
    <property type="entry name" value="MetI-like_sf"/>
</dbReference>
<dbReference type="Gene3D" id="1.10.3720.10">
    <property type="entry name" value="MetI-like"/>
    <property type="match status" value="1"/>
</dbReference>
<sequence length="330" mass="37081">MSSYIIRRFLYMIIILMVVSVVSFIIIQLPPGDYITTYVAQLQASGTPVDEAMIASLTKRYGLDLPMYQQYFKWIWKMFHGDFGMSFTYNKPVVDLLAERLPLTVLLSLFTSIFVYAVAIPIGIYSAIHQYSFGDYAFTTVGFIGLATPNFLLALILMILFYKYFGLSIGGLFSPQYLDAPWSMAKFVDMLKHFPVPIFVIGTAGTAGLIRVMRGCLLDELKKQYVITARAKGIEERTLLFKYPVRVAVNPIISTIGWMLPSIVSGETITAIVLGLPTTGPLIFTSLMRQDMYLAGSTIMFICFLTVIGTFISDILLVWVDPRIRYEKGA</sequence>
<protein>
    <submittedName>
        <fullName evidence="9">ABC transporter permease</fullName>
    </submittedName>
</protein>
<comment type="similarity">
    <text evidence="7">Belongs to the binding-protein-dependent transport system permease family.</text>
</comment>
<evidence type="ECO:0000256" key="6">
    <source>
        <dbReference type="ARBA" id="ARBA00023136"/>
    </source>
</evidence>
<feature type="transmembrane region" description="Helical" evidence="7">
    <location>
        <begin position="194"/>
        <end position="213"/>
    </location>
</feature>
<evidence type="ECO:0000256" key="5">
    <source>
        <dbReference type="ARBA" id="ARBA00022989"/>
    </source>
</evidence>
<feature type="transmembrane region" description="Helical" evidence="7">
    <location>
        <begin position="9"/>
        <end position="29"/>
    </location>
</feature>
<dbReference type="SUPFAM" id="SSF161098">
    <property type="entry name" value="MetI-like"/>
    <property type="match status" value="1"/>
</dbReference>
<dbReference type="AlphaFoldDB" id="A0A497E3Z2"/>
<evidence type="ECO:0000313" key="9">
    <source>
        <dbReference type="EMBL" id="RLE09486.1"/>
    </source>
</evidence>
<accession>A0A497E3Z2</accession>
<keyword evidence="3" id="KW-1003">Cell membrane</keyword>
<name>A0A497E3Z2_UNCAE</name>
<dbReference type="PANTHER" id="PTHR30465">
    <property type="entry name" value="INNER MEMBRANE ABC TRANSPORTER"/>
    <property type="match status" value="1"/>
</dbReference>
<keyword evidence="5 7" id="KW-1133">Transmembrane helix</keyword>
<evidence type="ECO:0000256" key="2">
    <source>
        <dbReference type="ARBA" id="ARBA00022448"/>
    </source>
</evidence>
<keyword evidence="6 7" id="KW-0472">Membrane</keyword>
<dbReference type="Pfam" id="PF19300">
    <property type="entry name" value="BPD_transp_1_N"/>
    <property type="match status" value="1"/>
</dbReference>
<dbReference type="Proteomes" id="UP000279422">
    <property type="component" value="Unassembled WGS sequence"/>
</dbReference>